<keyword evidence="10" id="KW-1185">Reference proteome</keyword>
<feature type="non-terminal residue" evidence="9">
    <location>
        <position position="1"/>
    </location>
</feature>
<sequence>GLVTAVIGDVAAIFGCLIGVKAMGTAITFVALGTSLPDTFASKTAAVQDPHADASVGNVTGSNSVNVFLGLGMPWTIGAIFWASGANDEWRRRFGDDDEIPEFFRGGAFIVKAGDLAFSVTVFSICAVVCVATLAARRRLFGGELGGPLPAKLVSAGIMISLWLIYIGLSFWKMETS</sequence>
<evidence type="ECO:0000313" key="10">
    <source>
        <dbReference type="Proteomes" id="UP001642484"/>
    </source>
</evidence>
<keyword evidence="5" id="KW-0406">Ion transport</keyword>
<dbReference type="PANTHER" id="PTHR11878">
    <property type="entry name" value="SODIUM/CALCIUM EXCHANGER"/>
    <property type="match status" value="1"/>
</dbReference>
<evidence type="ECO:0000256" key="7">
    <source>
        <dbReference type="SAM" id="Phobius"/>
    </source>
</evidence>
<dbReference type="InterPro" id="IPR051171">
    <property type="entry name" value="CaCA"/>
</dbReference>
<proteinExistence type="predicted"/>
<keyword evidence="2" id="KW-0813">Transport</keyword>
<feature type="domain" description="Sodium/calcium exchanger membrane region" evidence="8">
    <location>
        <begin position="6"/>
        <end position="172"/>
    </location>
</feature>
<comment type="subcellular location">
    <subcellularLocation>
        <location evidence="1">Endomembrane system</location>
        <topology evidence="1">Multi-pass membrane protein</topology>
    </subcellularLocation>
</comment>
<evidence type="ECO:0000259" key="8">
    <source>
        <dbReference type="Pfam" id="PF01699"/>
    </source>
</evidence>
<evidence type="ECO:0000256" key="3">
    <source>
        <dbReference type="ARBA" id="ARBA00022692"/>
    </source>
</evidence>
<evidence type="ECO:0000256" key="2">
    <source>
        <dbReference type="ARBA" id="ARBA00022448"/>
    </source>
</evidence>
<comment type="caution">
    <text evidence="9">The sequence shown here is derived from an EMBL/GenBank/DDBJ whole genome shotgun (WGS) entry which is preliminary data.</text>
</comment>
<evidence type="ECO:0000256" key="5">
    <source>
        <dbReference type="ARBA" id="ARBA00023065"/>
    </source>
</evidence>
<feature type="transmembrane region" description="Helical" evidence="7">
    <location>
        <begin position="12"/>
        <end position="32"/>
    </location>
</feature>
<dbReference type="EMBL" id="CAXAMN010005225">
    <property type="protein sequence ID" value="CAK9012978.1"/>
    <property type="molecule type" value="Genomic_DNA"/>
</dbReference>
<feature type="transmembrane region" description="Helical" evidence="7">
    <location>
        <begin position="149"/>
        <end position="172"/>
    </location>
</feature>
<evidence type="ECO:0000256" key="6">
    <source>
        <dbReference type="ARBA" id="ARBA00023136"/>
    </source>
</evidence>
<dbReference type="Proteomes" id="UP001642484">
    <property type="component" value="Unassembled WGS sequence"/>
</dbReference>
<dbReference type="InterPro" id="IPR044880">
    <property type="entry name" value="NCX_ion-bd_dom_sf"/>
</dbReference>
<dbReference type="PANTHER" id="PTHR11878:SF65">
    <property type="entry name" value="NA_CA-EXCHANGE PROTEIN, ISOFORM G"/>
    <property type="match status" value="1"/>
</dbReference>
<keyword evidence="3 7" id="KW-0812">Transmembrane</keyword>
<feature type="transmembrane region" description="Helical" evidence="7">
    <location>
        <begin position="116"/>
        <end position="137"/>
    </location>
</feature>
<dbReference type="InterPro" id="IPR004836">
    <property type="entry name" value="Na_Ca_Ex"/>
</dbReference>
<gene>
    <name evidence="9" type="ORF">CCMP2556_LOCUS11079</name>
</gene>
<evidence type="ECO:0000256" key="1">
    <source>
        <dbReference type="ARBA" id="ARBA00004127"/>
    </source>
</evidence>
<protein>
    <recommendedName>
        <fullName evidence="8">Sodium/calcium exchanger membrane region domain-containing protein</fullName>
    </recommendedName>
</protein>
<feature type="transmembrane region" description="Helical" evidence="7">
    <location>
        <begin position="65"/>
        <end position="83"/>
    </location>
</feature>
<dbReference type="Gene3D" id="1.20.1420.30">
    <property type="entry name" value="NCX, central ion-binding region"/>
    <property type="match status" value="1"/>
</dbReference>
<evidence type="ECO:0000256" key="4">
    <source>
        <dbReference type="ARBA" id="ARBA00022989"/>
    </source>
</evidence>
<keyword evidence="4 7" id="KW-1133">Transmembrane helix</keyword>
<dbReference type="PRINTS" id="PR01259">
    <property type="entry name" value="NACAEXCHNGR"/>
</dbReference>
<dbReference type="Pfam" id="PF01699">
    <property type="entry name" value="Na_Ca_ex"/>
    <property type="match status" value="1"/>
</dbReference>
<accession>A0ABP0JFL0</accession>
<evidence type="ECO:0000313" key="9">
    <source>
        <dbReference type="EMBL" id="CAK9012978.1"/>
    </source>
</evidence>
<dbReference type="InterPro" id="IPR004837">
    <property type="entry name" value="NaCa_Exmemb"/>
</dbReference>
<organism evidence="9 10">
    <name type="scientific">Durusdinium trenchii</name>
    <dbReference type="NCBI Taxonomy" id="1381693"/>
    <lineage>
        <taxon>Eukaryota</taxon>
        <taxon>Sar</taxon>
        <taxon>Alveolata</taxon>
        <taxon>Dinophyceae</taxon>
        <taxon>Suessiales</taxon>
        <taxon>Symbiodiniaceae</taxon>
        <taxon>Durusdinium</taxon>
    </lineage>
</organism>
<reference evidence="9 10" key="1">
    <citation type="submission" date="2024-02" db="EMBL/GenBank/DDBJ databases">
        <authorList>
            <person name="Chen Y."/>
            <person name="Shah S."/>
            <person name="Dougan E. K."/>
            <person name="Thang M."/>
            <person name="Chan C."/>
        </authorList>
    </citation>
    <scope>NUCLEOTIDE SEQUENCE [LARGE SCALE GENOMIC DNA]</scope>
</reference>
<name>A0ABP0JFL0_9DINO</name>
<keyword evidence="6 7" id="KW-0472">Membrane</keyword>